<accession>A0A2H9N3M5</accession>
<name>A0A2G9LJJ1_HUBC1</name>
<reference evidence="2 12" key="1">
    <citation type="submission" date="2017-09" db="EMBL/GenBank/DDBJ databases">
        <title>Depth-based differentiation of microbial function through sediment-hosted aquifers and enrichment of novel symbionts in the deep terrestrial subsurface.</title>
        <authorList>
            <person name="Probst A.J."/>
            <person name="Ladd B."/>
            <person name="Jarett J.K."/>
            <person name="Geller-Mcgrath D.E."/>
            <person name="Sieber C.M."/>
            <person name="Emerson J.B."/>
            <person name="Anantharaman K."/>
            <person name="Thomas B.C."/>
            <person name="Malmstrom R."/>
            <person name="Stieglmeier M."/>
            <person name="Klingl A."/>
            <person name="Woyke T."/>
            <person name="Ryan C.M."/>
            <person name="Banfield J.F."/>
        </authorList>
    </citation>
    <scope>NUCLEOTIDE SEQUENCE [LARGE SCALE GENOMIC DNA]</scope>
    <source>
        <strain evidence="4">CG02_land_8_20_14_3_00_31_209</strain>
        <strain evidence="3">CG03_land_8_20_14_0_80_31_114</strain>
        <strain evidence="5">CG17_big_fil_post_rev_8_21_14_2_50_31_73</strain>
        <strain evidence="2">CG18_big_fil_WC_8_21_14_2_50_31_19</strain>
        <strain evidence="7">CG_4_10_14_0_8_um_filter_31_133</strain>
        <strain evidence="6">CG_4_8_14_3_um_filter</strain>
        <strain evidence="9">CG_4_9_14_0_8_um_filter_31_21</strain>
        <strain evidence="8">CG_4_9_14_3_um_filter_31_125</strain>
    </source>
</reference>
<gene>
    <name evidence="9" type="ORF">CO072_01565</name>
    <name evidence="8" type="ORF">CO124_00575</name>
    <name evidence="4" type="ORF">COS22_00260</name>
    <name evidence="3" type="ORF">COS45_02605</name>
    <name evidence="5" type="ORF">COW47_01315</name>
    <name evidence="2" type="ORF">COW69_01200</name>
    <name evidence="7" type="ORF">COY63_00790</name>
    <name evidence="6" type="ORF">COZ66_02105</name>
</gene>
<dbReference type="Proteomes" id="UP000228874">
    <property type="component" value="Unassembled WGS sequence"/>
</dbReference>
<dbReference type="Proteomes" id="UP000231232">
    <property type="component" value="Unassembled WGS sequence"/>
</dbReference>
<dbReference type="EMBL" id="PFUW01000012">
    <property type="protein sequence ID" value="PJB04289.1"/>
    <property type="molecule type" value="Genomic_DNA"/>
</dbReference>
<dbReference type="GO" id="GO:1990904">
    <property type="term" value="C:ribonucleoprotein complex"/>
    <property type="evidence" value="ECO:0007669"/>
    <property type="project" value="UniProtKB-KW"/>
</dbReference>
<dbReference type="GO" id="GO:0003723">
    <property type="term" value="F:RNA binding"/>
    <property type="evidence" value="ECO:0007669"/>
    <property type="project" value="InterPro"/>
</dbReference>
<dbReference type="SMART" id="SM00651">
    <property type="entry name" value="Sm"/>
    <property type="match status" value="1"/>
</dbReference>
<evidence type="ECO:0000313" key="3">
    <source>
        <dbReference type="EMBL" id="PIV13496.1"/>
    </source>
</evidence>
<evidence type="ECO:0000313" key="5">
    <source>
        <dbReference type="EMBL" id="PIV89718.1"/>
    </source>
</evidence>
<accession>A0A2H9MMJ3</accession>
<dbReference type="EMBL" id="PCUF01000012">
    <property type="protein sequence ID" value="PIN66632.1"/>
    <property type="molecule type" value="Genomic_DNA"/>
</dbReference>
<accession>A0A2G9LJJ1</accession>
<dbReference type="Proteomes" id="UP000230477">
    <property type="component" value="Unassembled WGS sequence"/>
</dbReference>
<dbReference type="Proteomes" id="UP000228989">
    <property type="component" value="Unassembled WGS sequence"/>
</dbReference>
<dbReference type="InterPro" id="IPR010920">
    <property type="entry name" value="LSM_dom_sf"/>
</dbReference>
<evidence type="ECO:0000313" key="6">
    <source>
        <dbReference type="EMBL" id="PIX27961.1"/>
    </source>
</evidence>
<sequence>MVDKPLDILNRAKGKNITIYLKDGRTITGILIAFDIHLNIGLEDAEIMQDKKKKIVPTMLVRGDNILYVEGIK</sequence>
<feature type="domain" description="Sm" evidence="1">
    <location>
        <begin position="4"/>
        <end position="73"/>
    </location>
</feature>
<accession>A0A2H9M8L6</accession>
<dbReference type="SUPFAM" id="SSF50182">
    <property type="entry name" value="Sm-like ribonucleoproteins"/>
    <property type="match status" value="1"/>
</dbReference>
<proteinExistence type="predicted"/>
<dbReference type="InterPro" id="IPR047575">
    <property type="entry name" value="Sm"/>
</dbReference>
<dbReference type="Gene3D" id="2.30.30.100">
    <property type="match status" value="1"/>
</dbReference>
<evidence type="ECO:0000313" key="9">
    <source>
        <dbReference type="EMBL" id="PJC01338.1"/>
    </source>
</evidence>
<dbReference type="EMBL" id="PETW01000004">
    <property type="protein sequence ID" value="PIV46639.1"/>
    <property type="molecule type" value="Genomic_DNA"/>
</dbReference>
<dbReference type="EMBL" id="PFMG01000017">
    <property type="protein sequence ID" value="PIY99946.1"/>
    <property type="molecule type" value="Genomic_DNA"/>
</dbReference>
<evidence type="ECO:0000313" key="7">
    <source>
        <dbReference type="EMBL" id="PIY99946.1"/>
    </source>
</evidence>
<dbReference type="EMBL" id="PFIH01000052">
    <property type="protein sequence ID" value="PIX27961.1"/>
    <property type="molecule type" value="Genomic_DNA"/>
</dbReference>
<dbReference type="AlphaFoldDB" id="A0A2G9LJJ1"/>
<evidence type="ECO:0000313" key="4">
    <source>
        <dbReference type="EMBL" id="PIV46639.1"/>
    </source>
</evidence>
<dbReference type="EMBL" id="PFFF01000032">
    <property type="protein sequence ID" value="PIV89718.1"/>
    <property type="molecule type" value="Genomic_DNA"/>
</dbReference>
<dbReference type="Proteomes" id="UP000231449">
    <property type="component" value="Unassembled WGS sequence"/>
</dbReference>
<accession>A0A2H9QTI9</accession>
<reference evidence="10 11" key="2">
    <citation type="submission" date="2017-09" db="EMBL/GenBank/DDBJ databases">
        <title>Depth-based differentiation of microbial function through sediment-hosted aquifers and enrichment of novel symbionts in the deep terrestrial subsurface.</title>
        <authorList>
            <person name="Probst A.J."/>
            <person name="Ladd B."/>
            <person name="Jarett J.K."/>
            <person name="Geller-Mcgrath D.E."/>
            <person name="Sieber C.M.K."/>
            <person name="Emerson J.B."/>
            <person name="Anantharaman K."/>
            <person name="Thomas B.C."/>
            <person name="Malmstrom R."/>
            <person name="Stieglmeier M."/>
            <person name="Klingl A."/>
            <person name="Woyke T."/>
            <person name="Ryan C.M."/>
            <person name="Banfield J.F."/>
        </authorList>
    </citation>
    <scope>NUCLEOTIDE SEQUENCE [LARGE SCALE GENOMIC DNA]</scope>
</reference>
<evidence type="ECO:0000313" key="8">
    <source>
        <dbReference type="EMBL" id="PJB04289.1"/>
    </source>
</evidence>
<dbReference type="EMBL" id="PFSX01000040">
    <property type="protein sequence ID" value="PJC01338.1"/>
    <property type="molecule type" value="Genomic_DNA"/>
</dbReference>
<organism evidence="2 12">
    <name type="scientific">Huberarchaeum crystalense</name>
    <dbReference type="NCBI Taxonomy" id="2014257"/>
    <lineage>
        <taxon>Archaea</taxon>
        <taxon>Candidatus Huberarchaeota</taxon>
        <taxon>Candidatus Huberarchaeia</taxon>
        <taxon>Candidatus Huberarchaeales</taxon>
        <taxon>Candidatus Huberarchaeaceae</taxon>
        <taxon>Candidatus Huberarchaeum</taxon>
    </lineage>
</organism>
<dbReference type="PROSITE" id="PS52002">
    <property type="entry name" value="SM"/>
    <property type="match status" value="1"/>
</dbReference>
<dbReference type="EMBL" id="PEUT01000062">
    <property type="protein sequence ID" value="PIV13496.1"/>
    <property type="molecule type" value="Genomic_DNA"/>
</dbReference>
<evidence type="ECO:0000313" key="11">
    <source>
        <dbReference type="Proteomes" id="UP000228888"/>
    </source>
</evidence>
<dbReference type="Proteomes" id="UP000230713">
    <property type="component" value="Unassembled WGS sequence"/>
</dbReference>
<accession>A0A2H9M1I6</accession>
<accession>A0A2H9RCX6</accession>
<dbReference type="InterPro" id="IPR001163">
    <property type="entry name" value="Sm_dom_euk/arc"/>
</dbReference>
<accession>A0A2H9P8X2</accession>
<evidence type="ECO:0000313" key="10">
    <source>
        <dbReference type="Proteomes" id="UP000228874"/>
    </source>
</evidence>
<protein>
    <submittedName>
        <fullName evidence="2">Small nuclear ribonucleoprotein</fullName>
    </submittedName>
</protein>
<dbReference type="Pfam" id="PF01423">
    <property type="entry name" value="LSM"/>
    <property type="match status" value="1"/>
</dbReference>
<evidence type="ECO:0000313" key="2">
    <source>
        <dbReference type="EMBL" id="PIN66632.1"/>
    </source>
</evidence>
<evidence type="ECO:0000259" key="1">
    <source>
        <dbReference type="PROSITE" id="PS52002"/>
    </source>
</evidence>
<dbReference type="Proteomes" id="UP000229789">
    <property type="component" value="Unassembled WGS sequence"/>
</dbReference>
<keyword evidence="2" id="KW-0687">Ribonucleoprotein</keyword>
<comment type="caution">
    <text evidence="2">The sequence shown here is derived from an EMBL/GenBank/DDBJ whole genome shotgun (WGS) entry which is preliminary data.</text>
</comment>
<dbReference type="Proteomes" id="UP000228888">
    <property type="component" value="Unassembled WGS sequence"/>
</dbReference>
<evidence type="ECO:0000313" key="12">
    <source>
        <dbReference type="Proteomes" id="UP000229789"/>
    </source>
</evidence>